<keyword evidence="3" id="KW-1185">Reference proteome</keyword>
<dbReference type="Gene3D" id="3.90.550.10">
    <property type="entry name" value="Spore Coat Polysaccharide Biosynthesis Protein SpsA, Chain A"/>
    <property type="match status" value="1"/>
</dbReference>
<evidence type="ECO:0000313" key="3">
    <source>
        <dbReference type="Proteomes" id="UP000606193"/>
    </source>
</evidence>
<name>A0ABR7N5J6_9FIRM</name>
<comment type="caution">
    <text evidence="2">The sequence shown here is derived from an EMBL/GenBank/DDBJ whole genome shotgun (WGS) entry which is preliminary data.</text>
</comment>
<feature type="non-terminal residue" evidence="2">
    <location>
        <position position="288"/>
    </location>
</feature>
<organism evidence="2 3">
    <name type="scientific">Jutongia huaianensis</name>
    <dbReference type="NCBI Taxonomy" id="2763668"/>
    <lineage>
        <taxon>Bacteria</taxon>
        <taxon>Bacillati</taxon>
        <taxon>Bacillota</taxon>
        <taxon>Clostridia</taxon>
        <taxon>Lachnospirales</taxon>
        <taxon>Lachnospiraceae</taxon>
        <taxon>Jutongia</taxon>
    </lineage>
</organism>
<sequence>MYSLDNTNTGRDGIMIEYYAVVVLYNKKIQDSITISRLTQMQEEHLHIIVLDNSTDDYVVENQIQFSSNLLNYHSMGENVGLSRAYNYALSILNNKSENDIVIWFDDDTPIKREYFDCLKDKAEDKTYDVFVPVIYGQNGVIYSPSKAGWLKGKYIRSPQQKISQDKFNAINSCLAVRLKAYKGYAYDEGLFMDCVDTKLFDDFRKKGVQFCVLPVKICQNFFQRGSSKDVQKYWNRFQIRIKDTLYYSQFAGISKRISGYIRIFGWSMVYGFKLRSIKFSLLCIVEM</sequence>
<dbReference type="InterPro" id="IPR029044">
    <property type="entry name" value="Nucleotide-diphossugar_trans"/>
</dbReference>
<accession>A0ABR7N5J6</accession>
<dbReference type="Pfam" id="PF00535">
    <property type="entry name" value="Glycos_transf_2"/>
    <property type="match status" value="1"/>
</dbReference>
<protein>
    <submittedName>
        <fullName evidence="2">Glycosyltransferase</fullName>
    </submittedName>
</protein>
<gene>
    <name evidence="2" type="ORF">H8704_13650</name>
</gene>
<dbReference type="EMBL" id="JACRSX010000035">
    <property type="protein sequence ID" value="MBC8563645.1"/>
    <property type="molecule type" value="Genomic_DNA"/>
</dbReference>
<evidence type="ECO:0000259" key="1">
    <source>
        <dbReference type="Pfam" id="PF00535"/>
    </source>
</evidence>
<proteinExistence type="predicted"/>
<reference evidence="2 3" key="1">
    <citation type="submission" date="2020-08" db="EMBL/GenBank/DDBJ databases">
        <title>Genome public.</title>
        <authorList>
            <person name="Liu C."/>
            <person name="Sun Q."/>
        </authorList>
    </citation>
    <scope>NUCLEOTIDE SEQUENCE [LARGE SCALE GENOMIC DNA]</scope>
    <source>
        <strain evidence="2 3">NSJ-37</strain>
    </source>
</reference>
<dbReference type="RefSeq" id="WP_249298633.1">
    <property type="nucleotide sequence ID" value="NZ_JACRSX010000035.1"/>
</dbReference>
<dbReference type="InterPro" id="IPR001173">
    <property type="entry name" value="Glyco_trans_2-like"/>
</dbReference>
<dbReference type="Proteomes" id="UP000606193">
    <property type="component" value="Unassembled WGS sequence"/>
</dbReference>
<evidence type="ECO:0000313" key="2">
    <source>
        <dbReference type="EMBL" id="MBC8563645.1"/>
    </source>
</evidence>
<dbReference type="SUPFAM" id="SSF53448">
    <property type="entry name" value="Nucleotide-diphospho-sugar transferases"/>
    <property type="match status" value="1"/>
</dbReference>
<feature type="domain" description="Glycosyltransferase 2-like" evidence="1">
    <location>
        <begin position="34"/>
        <end position="183"/>
    </location>
</feature>